<protein>
    <recommendedName>
        <fullName evidence="3">t-SNARE coiled-coil homology domain-containing protein</fullName>
    </recommendedName>
</protein>
<gene>
    <name evidence="1" type="ORF">DILT_LOCUS18560</name>
</gene>
<organism evidence="1 2">
    <name type="scientific">Dibothriocephalus latus</name>
    <name type="common">Fish tapeworm</name>
    <name type="synonym">Diphyllobothrium latum</name>
    <dbReference type="NCBI Taxonomy" id="60516"/>
    <lineage>
        <taxon>Eukaryota</taxon>
        <taxon>Metazoa</taxon>
        <taxon>Spiralia</taxon>
        <taxon>Lophotrochozoa</taxon>
        <taxon>Platyhelminthes</taxon>
        <taxon>Cestoda</taxon>
        <taxon>Eucestoda</taxon>
        <taxon>Diphyllobothriidea</taxon>
        <taxon>Diphyllobothriidae</taxon>
        <taxon>Dibothriocephalus</taxon>
    </lineage>
</organism>
<dbReference type="EMBL" id="UYRU01101517">
    <property type="protein sequence ID" value="VDN41476.1"/>
    <property type="molecule type" value="Genomic_DNA"/>
</dbReference>
<dbReference type="OrthoDB" id="6267504at2759"/>
<evidence type="ECO:0000313" key="1">
    <source>
        <dbReference type="EMBL" id="VDN41476.1"/>
    </source>
</evidence>
<proteinExistence type="predicted"/>
<sequence>MEHRLTDRIASMDQSITGQIAAMDGRLTAMDSQLTAVDGRLTVMDGRLDTLEKEVLQRPTTTTVEMTPLRAECPVPSPMSSLEEFDAFEGKLRGKQFRQQAPLFTSRLLANFNLTGQFARRNFRRTRAYVLL</sequence>
<name>A0A3P7REC4_DIBLA</name>
<accession>A0A3P7REC4</accession>
<dbReference type="Gene3D" id="1.20.5.340">
    <property type="match status" value="1"/>
</dbReference>
<keyword evidence="2" id="KW-1185">Reference proteome</keyword>
<dbReference type="AlphaFoldDB" id="A0A3P7REC4"/>
<dbReference type="Proteomes" id="UP000281553">
    <property type="component" value="Unassembled WGS sequence"/>
</dbReference>
<reference evidence="1 2" key="1">
    <citation type="submission" date="2018-11" db="EMBL/GenBank/DDBJ databases">
        <authorList>
            <consortium name="Pathogen Informatics"/>
        </authorList>
    </citation>
    <scope>NUCLEOTIDE SEQUENCE [LARGE SCALE GENOMIC DNA]</scope>
</reference>
<evidence type="ECO:0008006" key="3">
    <source>
        <dbReference type="Google" id="ProtNLM"/>
    </source>
</evidence>
<evidence type="ECO:0000313" key="2">
    <source>
        <dbReference type="Proteomes" id="UP000281553"/>
    </source>
</evidence>